<dbReference type="InterPro" id="IPR036388">
    <property type="entry name" value="WH-like_DNA-bd_sf"/>
</dbReference>
<comment type="caution">
    <text evidence="3">The sequence shown here is derived from an EMBL/GenBank/DDBJ whole genome shotgun (WGS) entry which is preliminary data.</text>
</comment>
<dbReference type="Pfam" id="PF00196">
    <property type="entry name" value="GerE"/>
    <property type="match status" value="1"/>
</dbReference>
<dbReference type="InterPro" id="IPR013767">
    <property type="entry name" value="PAS_fold"/>
</dbReference>
<dbReference type="RefSeq" id="WP_137301567.1">
    <property type="nucleotide sequence ID" value="NZ_BMVD01000008.1"/>
</dbReference>
<proteinExistence type="predicted"/>
<feature type="domain" description="HTH luxR-type" evidence="2">
    <location>
        <begin position="159"/>
        <end position="216"/>
    </location>
</feature>
<dbReference type="CDD" id="cd00130">
    <property type="entry name" value="PAS"/>
    <property type="match status" value="1"/>
</dbReference>
<gene>
    <name evidence="3" type="ORF">E4U92_18620</name>
</gene>
<dbReference type="AlphaFoldDB" id="A0A4U5X074"/>
<dbReference type="InterPro" id="IPR000014">
    <property type="entry name" value="PAS"/>
</dbReference>
<reference evidence="3 4" key="1">
    <citation type="submission" date="2019-04" db="EMBL/GenBank/DDBJ databases">
        <title>Streptomyces lasaliensis sp.nov., an Actinomycete isolated from soil which produces the polyether antibiotic lasalocid.</title>
        <authorList>
            <person name="Erwin G."/>
            <person name="Haber C."/>
        </authorList>
    </citation>
    <scope>NUCLEOTIDE SEQUENCE [LARGE SCALE GENOMIC DNA]</scope>
    <source>
        <strain evidence="3 4">DSM 40089</strain>
    </source>
</reference>
<dbReference type="InterPro" id="IPR035965">
    <property type="entry name" value="PAS-like_dom_sf"/>
</dbReference>
<dbReference type="SUPFAM" id="SSF55785">
    <property type="entry name" value="PYP-like sensor domain (PAS domain)"/>
    <property type="match status" value="1"/>
</dbReference>
<dbReference type="EMBL" id="SZPR01000015">
    <property type="protein sequence ID" value="TKT08030.1"/>
    <property type="molecule type" value="Genomic_DNA"/>
</dbReference>
<dbReference type="Pfam" id="PF00989">
    <property type="entry name" value="PAS"/>
    <property type="match status" value="1"/>
</dbReference>
<evidence type="ECO:0000313" key="4">
    <source>
        <dbReference type="Proteomes" id="UP000308632"/>
    </source>
</evidence>
<feature type="region of interest" description="Disordered" evidence="1">
    <location>
        <begin position="1"/>
        <end position="31"/>
    </location>
</feature>
<dbReference type="Gene3D" id="3.30.450.20">
    <property type="entry name" value="PAS domain"/>
    <property type="match status" value="1"/>
</dbReference>
<dbReference type="InterPro" id="IPR016032">
    <property type="entry name" value="Sig_transdc_resp-reg_C-effctor"/>
</dbReference>
<sequence>MATTKSPHASPRKDHPIPHPASTAGREPPPRNASCLPASLAICTVRAHSNDLIVTAAEPGFSRPFGLAVKDIYGRSLLSLLQSAELDRIKERLSSLSSGRTSRFTEEVTGKANDGGFFRAHITCVAATDVSGEVHSVVVLLCGPARAAGQDTALTDGGAPLLSALDARVLEGVAYGESTLQLASRLYLSRQGIEYRIGQMLRKFDTPNRPALVSRAHALGIFAAGQWPPRVRPGRIKP</sequence>
<accession>A0A4U5X074</accession>
<name>A0A4U5X074_STRGB</name>
<organism evidence="3 4">
    <name type="scientific">Streptomyces galbus</name>
    <dbReference type="NCBI Taxonomy" id="33898"/>
    <lineage>
        <taxon>Bacteria</taxon>
        <taxon>Bacillati</taxon>
        <taxon>Actinomycetota</taxon>
        <taxon>Actinomycetes</taxon>
        <taxon>Kitasatosporales</taxon>
        <taxon>Streptomycetaceae</taxon>
        <taxon>Streptomyces</taxon>
    </lineage>
</organism>
<dbReference type="GO" id="GO:0003677">
    <property type="term" value="F:DNA binding"/>
    <property type="evidence" value="ECO:0007669"/>
    <property type="project" value="InterPro"/>
</dbReference>
<dbReference type="Gene3D" id="1.10.10.10">
    <property type="entry name" value="Winged helix-like DNA-binding domain superfamily/Winged helix DNA-binding domain"/>
    <property type="match status" value="1"/>
</dbReference>
<dbReference type="SMART" id="SM00421">
    <property type="entry name" value="HTH_LUXR"/>
    <property type="match status" value="1"/>
</dbReference>
<dbReference type="GO" id="GO:0006355">
    <property type="term" value="P:regulation of DNA-templated transcription"/>
    <property type="evidence" value="ECO:0007669"/>
    <property type="project" value="InterPro"/>
</dbReference>
<dbReference type="SUPFAM" id="SSF46894">
    <property type="entry name" value="C-terminal effector domain of the bipartite response regulators"/>
    <property type="match status" value="1"/>
</dbReference>
<evidence type="ECO:0000313" key="3">
    <source>
        <dbReference type="EMBL" id="TKT08030.1"/>
    </source>
</evidence>
<protein>
    <submittedName>
        <fullName evidence="3">PAS domain-containing protein</fullName>
    </submittedName>
</protein>
<dbReference type="Proteomes" id="UP000308632">
    <property type="component" value="Unassembled WGS sequence"/>
</dbReference>
<dbReference type="InterPro" id="IPR000792">
    <property type="entry name" value="Tscrpt_reg_LuxR_C"/>
</dbReference>
<evidence type="ECO:0000256" key="1">
    <source>
        <dbReference type="SAM" id="MobiDB-lite"/>
    </source>
</evidence>
<evidence type="ECO:0000259" key="2">
    <source>
        <dbReference type="SMART" id="SM00421"/>
    </source>
</evidence>